<dbReference type="PATRIC" id="fig|1299326.3.peg.6265"/>
<evidence type="ECO:0000313" key="1">
    <source>
        <dbReference type="EMBL" id="EUA06012.1"/>
    </source>
</evidence>
<dbReference type="Proteomes" id="UP000020561">
    <property type="component" value="Unassembled WGS sequence"/>
</dbReference>
<proteinExistence type="predicted"/>
<name>X7YFP1_MYCKA</name>
<sequence length="83" mass="8438">MLAAGEPQVLWRGGQVYIARVHGSRAVGALLVPPGDATVALGMSAAATFENLRLEPIPTPTLAAARTRPGCGCLPSQLISGTS</sequence>
<organism evidence="1 2">
    <name type="scientific">Mycobacterium kansasii 662</name>
    <dbReference type="NCBI Taxonomy" id="1299326"/>
    <lineage>
        <taxon>Bacteria</taxon>
        <taxon>Bacillati</taxon>
        <taxon>Actinomycetota</taxon>
        <taxon>Actinomycetes</taxon>
        <taxon>Mycobacteriales</taxon>
        <taxon>Mycobacteriaceae</taxon>
        <taxon>Mycobacterium</taxon>
    </lineage>
</organism>
<dbReference type="AlphaFoldDB" id="X7YFP1"/>
<accession>X7YFP1</accession>
<gene>
    <name evidence="1" type="ORF">I545_6515</name>
</gene>
<protein>
    <submittedName>
        <fullName evidence="1">Uncharacterized protein</fullName>
    </submittedName>
</protein>
<dbReference type="EMBL" id="JAOA01000019">
    <property type="protein sequence ID" value="EUA06012.1"/>
    <property type="molecule type" value="Genomic_DNA"/>
</dbReference>
<evidence type="ECO:0000313" key="2">
    <source>
        <dbReference type="Proteomes" id="UP000020561"/>
    </source>
</evidence>
<reference evidence="1 2" key="1">
    <citation type="submission" date="2013-12" db="EMBL/GenBank/DDBJ databases">
        <authorList>
            <person name="Brown-Elliot B."/>
            <person name="Wallace R."/>
            <person name="Lenaerts A."/>
            <person name="Ordway D."/>
            <person name="DeGroote M.A."/>
            <person name="Parker T."/>
            <person name="Sizemore C."/>
            <person name="Tallon L.J."/>
            <person name="Sadzewicz L.K."/>
            <person name="Sengamalay N."/>
            <person name="Fraser C.M."/>
            <person name="Hine E."/>
            <person name="Shefchek K.A."/>
            <person name="Das S.P."/>
            <person name="Tettelin H."/>
        </authorList>
    </citation>
    <scope>NUCLEOTIDE SEQUENCE [LARGE SCALE GENOMIC DNA]</scope>
    <source>
        <strain evidence="1 2">662</strain>
    </source>
</reference>
<comment type="caution">
    <text evidence="1">The sequence shown here is derived from an EMBL/GenBank/DDBJ whole genome shotgun (WGS) entry which is preliminary data.</text>
</comment>